<evidence type="ECO:0000313" key="3">
    <source>
        <dbReference type="Proteomes" id="UP000830835"/>
    </source>
</evidence>
<gene>
    <name evidence="2" type="ORF">JX360_09045</name>
</gene>
<feature type="transmembrane region" description="Helical" evidence="1">
    <location>
        <begin position="98"/>
        <end position="122"/>
    </location>
</feature>
<name>A0ABT0CB91_THEVL</name>
<organism evidence="2 3">
    <name type="scientific">Thermostichus vulcanus str. 'Rupite'</name>
    <dbReference type="NCBI Taxonomy" id="2813851"/>
    <lineage>
        <taxon>Bacteria</taxon>
        <taxon>Bacillati</taxon>
        <taxon>Cyanobacteriota</taxon>
        <taxon>Cyanophyceae</taxon>
        <taxon>Thermostichales</taxon>
        <taxon>Thermostichaceae</taxon>
        <taxon>Thermostichus</taxon>
    </lineage>
</organism>
<reference evidence="2" key="1">
    <citation type="submission" date="2021-02" db="EMBL/GenBank/DDBJ databases">
        <title>The CRISPR/cas machinery reduction and long-range gene transfer in the hot spring cyanobacterium Synechococcus.</title>
        <authorList>
            <person name="Dvorak P."/>
            <person name="Jahodarova E."/>
            <person name="Hasler P."/>
            <person name="Poulickova A."/>
        </authorList>
    </citation>
    <scope>NUCLEOTIDE SEQUENCE</scope>
    <source>
        <strain evidence="2">Rupite</strain>
    </source>
</reference>
<accession>A0ABT0CB91</accession>
<dbReference type="RefSeq" id="WP_244350326.1">
    <property type="nucleotide sequence ID" value="NZ_JAFIRA010000020.1"/>
</dbReference>
<proteinExistence type="predicted"/>
<keyword evidence="1" id="KW-1133">Transmembrane helix</keyword>
<feature type="transmembrane region" description="Helical" evidence="1">
    <location>
        <begin position="34"/>
        <end position="59"/>
    </location>
</feature>
<protein>
    <submittedName>
        <fullName evidence="2">DMT family transporter</fullName>
    </submittedName>
</protein>
<feature type="transmembrane region" description="Helical" evidence="1">
    <location>
        <begin position="71"/>
        <end position="92"/>
    </location>
</feature>
<feature type="transmembrane region" description="Helical" evidence="1">
    <location>
        <begin position="129"/>
        <end position="146"/>
    </location>
</feature>
<evidence type="ECO:0000313" key="2">
    <source>
        <dbReference type="EMBL" id="MCJ2543049.1"/>
    </source>
</evidence>
<evidence type="ECO:0000256" key="1">
    <source>
        <dbReference type="SAM" id="Phobius"/>
    </source>
</evidence>
<dbReference type="PANTHER" id="PTHR34821">
    <property type="entry name" value="INNER MEMBRANE PROTEIN YDCZ"/>
    <property type="match status" value="1"/>
</dbReference>
<dbReference type="Pfam" id="PF04657">
    <property type="entry name" value="DMT_YdcZ"/>
    <property type="match status" value="1"/>
</dbReference>
<keyword evidence="3" id="KW-1185">Reference proteome</keyword>
<sequence length="147" mass="15673">MWRLSFLLMAILSGVLLPIRYQLDGKLAQAAASVPMAGVVSTFVGATVLVVLLLSGRFGNVHWAGLRLSPWWSYLGGISGGSYVLLVTYAAIQAGTTLTIGIGIATQMLSSLLVDHFGWLGLQRRPLSWQRLLAGILLVVAVVLLLG</sequence>
<dbReference type="PANTHER" id="PTHR34821:SF2">
    <property type="entry name" value="INNER MEMBRANE PROTEIN YDCZ"/>
    <property type="match status" value="1"/>
</dbReference>
<comment type="caution">
    <text evidence="2">The sequence shown here is derived from an EMBL/GenBank/DDBJ whole genome shotgun (WGS) entry which is preliminary data.</text>
</comment>
<keyword evidence="1" id="KW-0812">Transmembrane</keyword>
<dbReference type="InterPro" id="IPR006750">
    <property type="entry name" value="YdcZ"/>
</dbReference>
<dbReference type="EMBL" id="JAFIRA010000020">
    <property type="protein sequence ID" value="MCJ2543049.1"/>
    <property type="molecule type" value="Genomic_DNA"/>
</dbReference>
<dbReference type="Proteomes" id="UP000830835">
    <property type="component" value="Unassembled WGS sequence"/>
</dbReference>
<keyword evidence="1" id="KW-0472">Membrane</keyword>